<evidence type="ECO:0000313" key="2">
    <source>
        <dbReference type="EMBL" id="HDD45349.1"/>
    </source>
</evidence>
<comment type="caution">
    <text evidence="2">The sequence shown here is derived from an EMBL/GenBank/DDBJ whole genome shotgun (WGS) entry which is preliminary data.</text>
</comment>
<dbReference type="AlphaFoldDB" id="A0A7C0Y737"/>
<comment type="similarity">
    <text evidence="1">Belongs to the creatininase superfamily.</text>
</comment>
<sequence>GELETALMLYLKPLWVKKIPSEDYPNFPRFLLVKEKRKYWPSAVWGNPLAASKEKGERFFNYLVEKLVNIVNLLKE</sequence>
<dbReference type="Gene3D" id="3.40.50.10310">
    <property type="entry name" value="Creatininase"/>
    <property type="match status" value="1"/>
</dbReference>
<organism evidence="2">
    <name type="scientific">Desulfofervidus auxilii</name>
    <dbReference type="NCBI Taxonomy" id="1621989"/>
    <lineage>
        <taxon>Bacteria</taxon>
        <taxon>Pseudomonadati</taxon>
        <taxon>Thermodesulfobacteriota</taxon>
        <taxon>Candidatus Desulfofervidia</taxon>
        <taxon>Candidatus Desulfofervidales</taxon>
        <taxon>Candidatus Desulfofervidaceae</taxon>
        <taxon>Candidatus Desulfofervidus</taxon>
    </lineage>
</organism>
<dbReference type="Pfam" id="PF02633">
    <property type="entry name" value="Creatininase"/>
    <property type="match status" value="1"/>
</dbReference>
<proteinExistence type="inferred from homology"/>
<feature type="non-terminal residue" evidence="2">
    <location>
        <position position="1"/>
    </location>
</feature>
<dbReference type="InterPro" id="IPR024087">
    <property type="entry name" value="Creatininase-like_sf"/>
</dbReference>
<protein>
    <submittedName>
        <fullName evidence="2">Creatininase family protein</fullName>
    </submittedName>
</protein>
<dbReference type="Proteomes" id="UP000886289">
    <property type="component" value="Unassembled WGS sequence"/>
</dbReference>
<gene>
    <name evidence="2" type="ORF">ENG63_10910</name>
</gene>
<evidence type="ECO:0000256" key="1">
    <source>
        <dbReference type="ARBA" id="ARBA00024029"/>
    </source>
</evidence>
<reference evidence="2" key="1">
    <citation type="journal article" date="2020" name="mSystems">
        <title>Genome- and Community-Level Interaction Insights into Carbon Utilization and Element Cycling Functions of Hydrothermarchaeota in Hydrothermal Sediment.</title>
        <authorList>
            <person name="Zhou Z."/>
            <person name="Liu Y."/>
            <person name="Xu W."/>
            <person name="Pan J."/>
            <person name="Luo Z.H."/>
            <person name="Li M."/>
        </authorList>
    </citation>
    <scope>NUCLEOTIDE SEQUENCE [LARGE SCALE GENOMIC DNA]</scope>
    <source>
        <strain evidence="2">HyVt-233</strain>
    </source>
</reference>
<name>A0A7C0Y737_DESA2</name>
<accession>A0A7C0Y737</accession>
<dbReference type="SUPFAM" id="SSF102215">
    <property type="entry name" value="Creatininase"/>
    <property type="match status" value="1"/>
</dbReference>
<dbReference type="InterPro" id="IPR003785">
    <property type="entry name" value="Creatininase/forma_Hydrolase"/>
</dbReference>
<dbReference type="EMBL" id="DRBS01000402">
    <property type="protein sequence ID" value="HDD45349.1"/>
    <property type="molecule type" value="Genomic_DNA"/>
</dbReference>